<dbReference type="AlphaFoldDB" id="A0A7U9C2J6"/>
<dbReference type="Proteomes" id="UP000005756">
    <property type="component" value="Unassembled WGS sequence"/>
</dbReference>
<organism evidence="1 2">
    <name type="scientific">Vreelandella boliviensis LC1</name>
    <dbReference type="NCBI Taxonomy" id="1072583"/>
    <lineage>
        <taxon>Bacteria</taxon>
        <taxon>Pseudomonadati</taxon>
        <taxon>Pseudomonadota</taxon>
        <taxon>Gammaproteobacteria</taxon>
        <taxon>Oceanospirillales</taxon>
        <taxon>Halomonadaceae</taxon>
        <taxon>Vreelandella</taxon>
    </lineage>
</organism>
<accession>A0A7U9C2J6</accession>
<protein>
    <submittedName>
        <fullName evidence="1">Uncharacterized protein</fullName>
    </submittedName>
</protein>
<dbReference type="EMBL" id="JH393257">
    <property type="protein sequence ID" value="EHJ94006.1"/>
    <property type="molecule type" value="Genomic_DNA"/>
</dbReference>
<sequence>MLLLIIVRLFLSCLGGSALFNCWHRYAFHFLSCLGGSARTLKNGAP</sequence>
<name>A0A7U9C2J6_9GAMM</name>
<gene>
    <name evidence="1" type="ORF">KUC_0960</name>
</gene>
<evidence type="ECO:0000313" key="1">
    <source>
        <dbReference type="EMBL" id="EHJ94006.1"/>
    </source>
</evidence>
<reference evidence="1 2" key="1">
    <citation type="submission" date="2011-10" db="EMBL/GenBank/DDBJ databases">
        <authorList>
            <person name="Quillaguamn J."/>
            <person name="Guzmn D."/>
            <person name="Balderrama-Subieta A."/>
            <person name="Cardona-Ortuo C."/>
            <person name="Guevara-Martnez M."/>
            <person name="Callisaya-Quispe N."/>
        </authorList>
    </citation>
    <scope>NUCLEOTIDE SEQUENCE [LARGE SCALE GENOMIC DNA]</scope>
    <source>
        <strain evidence="1 2">LC1</strain>
    </source>
</reference>
<evidence type="ECO:0000313" key="2">
    <source>
        <dbReference type="Proteomes" id="UP000005756"/>
    </source>
</evidence>
<proteinExistence type="predicted"/>